<protein>
    <submittedName>
        <fullName evidence="2">Uncharacterized protein</fullName>
    </submittedName>
</protein>
<dbReference type="AlphaFoldDB" id="A0AB73C381"/>
<name>A0AB73C381_9FUSO</name>
<dbReference type="Proteomes" id="UP000027058">
    <property type="component" value="Unassembled WGS sequence"/>
</dbReference>
<evidence type="ECO:0000256" key="1">
    <source>
        <dbReference type="SAM" id="Phobius"/>
    </source>
</evidence>
<dbReference type="EMBL" id="JAAH01000053">
    <property type="protein sequence ID" value="KDE72503.1"/>
    <property type="molecule type" value="Genomic_DNA"/>
</dbReference>
<accession>A0AB73C381</accession>
<keyword evidence="1" id="KW-0812">Transmembrane</keyword>
<feature type="transmembrane region" description="Helical" evidence="1">
    <location>
        <begin position="41"/>
        <end position="62"/>
    </location>
</feature>
<feature type="transmembrane region" description="Helical" evidence="1">
    <location>
        <begin position="74"/>
        <end position="95"/>
    </location>
</feature>
<organism evidence="2 3">
    <name type="scientific">Fusobacterium necrophorum DJ-2</name>
    <dbReference type="NCBI Taxonomy" id="1441737"/>
    <lineage>
        <taxon>Bacteria</taxon>
        <taxon>Fusobacteriati</taxon>
        <taxon>Fusobacteriota</taxon>
        <taxon>Fusobacteriia</taxon>
        <taxon>Fusobacteriales</taxon>
        <taxon>Fusobacteriaceae</taxon>
        <taxon>Fusobacterium</taxon>
    </lineage>
</organism>
<keyword evidence="1" id="KW-1133">Transmembrane helix</keyword>
<comment type="caution">
    <text evidence="2">The sequence shown here is derived from an EMBL/GenBank/DDBJ whole genome shotgun (WGS) entry which is preliminary data.</text>
</comment>
<gene>
    <name evidence="2" type="ORF">FUSO8_05020</name>
</gene>
<dbReference type="RefSeq" id="WP_035903421.1">
    <property type="nucleotide sequence ID" value="NZ_JAAH01000053.1"/>
</dbReference>
<reference evidence="2 3" key="1">
    <citation type="submission" date="2014-01" db="EMBL/GenBank/DDBJ databases">
        <title>Comparative genomics of Fusobacterium necrophorum wild isolates.</title>
        <authorList>
            <person name="Kittichotirat W."/>
            <person name="Bumgarner R.E."/>
            <person name="Lawrence P."/>
        </authorList>
    </citation>
    <scope>NUCLEOTIDE SEQUENCE [LARGE SCALE GENOMIC DNA]</scope>
    <source>
        <strain evidence="2 3">DJ-2</strain>
    </source>
</reference>
<proteinExistence type="predicted"/>
<sequence length="203" mass="23903">MNLDVGVVKIIILFIPGILGIYWFTYLFIPKVNWNFAEKTFYSVVLGIISYVADFKDFLLIISTSEQVLTKKITLSFMIKPIGISLGLTTFLCIVNNKCKPLDRILTWLGVNRVLEEKNLLNTIYLDQNLRQYISEYVVIRCKDGNRYYGRMETYTYKEDTLQIFLIHASWYKPKEKEIYMEFLSICLHYRITDISIESIEEV</sequence>
<keyword evidence="1" id="KW-0472">Membrane</keyword>
<evidence type="ECO:0000313" key="3">
    <source>
        <dbReference type="Proteomes" id="UP000027058"/>
    </source>
</evidence>
<feature type="transmembrane region" description="Helical" evidence="1">
    <location>
        <begin position="6"/>
        <end position="29"/>
    </location>
</feature>
<evidence type="ECO:0000313" key="2">
    <source>
        <dbReference type="EMBL" id="KDE72503.1"/>
    </source>
</evidence>